<dbReference type="SUPFAM" id="SSF48264">
    <property type="entry name" value="Cytochrome P450"/>
    <property type="match status" value="1"/>
</dbReference>
<dbReference type="GO" id="GO:0016705">
    <property type="term" value="F:oxidoreductase activity, acting on paired donors, with incorporation or reduction of molecular oxygen"/>
    <property type="evidence" value="ECO:0007669"/>
    <property type="project" value="InterPro"/>
</dbReference>
<evidence type="ECO:0000313" key="9">
    <source>
        <dbReference type="Proteomes" id="UP000095038"/>
    </source>
</evidence>
<dbReference type="PANTHER" id="PTHR24305">
    <property type="entry name" value="CYTOCHROME P450"/>
    <property type="match status" value="1"/>
</dbReference>
<keyword evidence="3 5" id="KW-0479">Metal-binding</keyword>
<dbReference type="OrthoDB" id="1470350at2759"/>
<evidence type="ECO:0000256" key="7">
    <source>
        <dbReference type="SAM" id="Phobius"/>
    </source>
</evidence>
<keyword evidence="9" id="KW-1185">Reference proteome</keyword>
<gene>
    <name evidence="8" type="ORF">ASCRUDRAFT_21563</name>
</gene>
<dbReference type="InterPro" id="IPR050121">
    <property type="entry name" value="Cytochrome_P450_monoxygenase"/>
</dbReference>
<evidence type="ECO:0000256" key="5">
    <source>
        <dbReference type="PIRSR" id="PIRSR602403-1"/>
    </source>
</evidence>
<dbReference type="PRINTS" id="PR00385">
    <property type="entry name" value="P450"/>
</dbReference>
<keyword evidence="4 5" id="KW-0408">Iron</keyword>
<feature type="non-terminal residue" evidence="8">
    <location>
        <position position="536"/>
    </location>
</feature>
<sequence length="536" mass="62328">SVLVEYPFVSGLALIFFYFLYSYCIYPLYLNPLRKIPGPISFKLSKIPIYNSQRLEQRNELIDKLHLKFGPIVQVAPNELSFNDPDYIKLFYIKKNLPRSDFYSNFQNYDKPNMFSSIDNKYHLSIKKKLTNLYSKSAIYQPSSIKFLNSKMLQLIKLILADINSNEKLSINVYSLFNALAMDVITFYELGSTVNSNLLENEQQREVILKGYRQQSSMWFYTTLLPGLWNFAASNEIINNSKLIRSWLIEKINYLDKNKDSLIFNDNAESGITSVISKLYQNDIRGLTSASELSDHIAAGHETTGITLSYIAWQLSRPINEEIQLKLRNELLNSFEQSSSFSSSSKPKLPTLKISDIDKLSYLNAVIDEAFRLHAAIPGSEPRSVDCDDYYVNLNNEKKEEIKVHIPKGTIVSLQPWSTHRDFRIFPNPNKFIPERWIKFDNETEEEFRKRIFNMKKYMFPFGQGIKMCLGMNLAITEIKLCLASIYFNFKTSIDKKWCYVLNKNETNGDTDEVMMSMADSYTSRPMYDECYLKFE</sequence>
<dbReference type="FunCoup" id="A0A1D2VLR0">
    <property type="interactions" value="1512"/>
</dbReference>
<dbReference type="AlphaFoldDB" id="A0A1D2VLR0"/>
<dbReference type="PANTHER" id="PTHR24305:SF166">
    <property type="entry name" value="CYTOCHROME P450 12A4, MITOCHONDRIAL-RELATED"/>
    <property type="match status" value="1"/>
</dbReference>
<evidence type="ECO:0000256" key="2">
    <source>
        <dbReference type="ARBA" id="ARBA00010617"/>
    </source>
</evidence>
<dbReference type="PRINTS" id="PR00465">
    <property type="entry name" value="EP450IV"/>
</dbReference>
<evidence type="ECO:0000313" key="8">
    <source>
        <dbReference type="EMBL" id="ODV62543.1"/>
    </source>
</evidence>
<keyword evidence="5 6" id="KW-0349">Heme</keyword>
<evidence type="ECO:0000256" key="3">
    <source>
        <dbReference type="ARBA" id="ARBA00022723"/>
    </source>
</evidence>
<feature type="binding site" description="axial binding residue" evidence="5">
    <location>
        <position position="469"/>
    </location>
    <ligand>
        <name>heme</name>
        <dbReference type="ChEBI" id="CHEBI:30413"/>
    </ligand>
    <ligandPart>
        <name>Fe</name>
        <dbReference type="ChEBI" id="CHEBI:18248"/>
    </ligandPart>
</feature>
<dbReference type="Pfam" id="PF00067">
    <property type="entry name" value="p450"/>
    <property type="match status" value="1"/>
</dbReference>
<keyword evidence="6" id="KW-0560">Oxidoreductase</keyword>
<evidence type="ECO:0000256" key="4">
    <source>
        <dbReference type="ARBA" id="ARBA00023004"/>
    </source>
</evidence>
<feature type="non-terminal residue" evidence="8">
    <location>
        <position position="1"/>
    </location>
</feature>
<feature type="transmembrane region" description="Helical" evidence="7">
    <location>
        <begin position="6"/>
        <end position="26"/>
    </location>
</feature>
<evidence type="ECO:0000256" key="6">
    <source>
        <dbReference type="RuleBase" id="RU000461"/>
    </source>
</evidence>
<dbReference type="GeneID" id="30963332"/>
<proteinExistence type="inferred from homology"/>
<dbReference type="InterPro" id="IPR017972">
    <property type="entry name" value="Cyt_P450_CS"/>
</dbReference>
<dbReference type="InterPro" id="IPR036396">
    <property type="entry name" value="Cyt_P450_sf"/>
</dbReference>
<organism evidence="8 9">
    <name type="scientific">Ascoidea rubescens DSM 1968</name>
    <dbReference type="NCBI Taxonomy" id="1344418"/>
    <lineage>
        <taxon>Eukaryota</taxon>
        <taxon>Fungi</taxon>
        <taxon>Dikarya</taxon>
        <taxon>Ascomycota</taxon>
        <taxon>Saccharomycotina</taxon>
        <taxon>Saccharomycetes</taxon>
        <taxon>Ascoideaceae</taxon>
        <taxon>Ascoidea</taxon>
    </lineage>
</organism>
<keyword evidence="7" id="KW-0472">Membrane</keyword>
<dbReference type="InParanoid" id="A0A1D2VLR0"/>
<dbReference type="EMBL" id="KV454477">
    <property type="protein sequence ID" value="ODV62543.1"/>
    <property type="molecule type" value="Genomic_DNA"/>
</dbReference>
<keyword evidence="7" id="KW-0812">Transmembrane</keyword>
<reference evidence="9" key="1">
    <citation type="submission" date="2016-05" db="EMBL/GenBank/DDBJ databases">
        <title>Comparative genomics of biotechnologically important yeasts.</title>
        <authorList>
            <consortium name="DOE Joint Genome Institute"/>
            <person name="Riley R."/>
            <person name="Haridas S."/>
            <person name="Wolfe K.H."/>
            <person name="Lopes M.R."/>
            <person name="Hittinger C.T."/>
            <person name="Goker M."/>
            <person name="Salamov A."/>
            <person name="Wisecaver J."/>
            <person name="Long T.M."/>
            <person name="Aerts A.L."/>
            <person name="Barry K."/>
            <person name="Choi C."/>
            <person name="Clum A."/>
            <person name="Coughlan A.Y."/>
            <person name="Deshpande S."/>
            <person name="Douglass A.P."/>
            <person name="Hanson S.J."/>
            <person name="Klenk H.-P."/>
            <person name="Labutti K."/>
            <person name="Lapidus A."/>
            <person name="Lindquist E."/>
            <person name="Lipzen A."/>
            <person name="Meier-Kolthoff J.P."/>
            <person name="Ohm R.A."/>
            <person name="Otillar R.P."/>
            <person name="Pangilinan J."/>
            <person name="Peng Y."/>
            <person name="Rokas A."/>
            <person name="Rosa C.A."/>
            <person name="Scheuner C."/>
            <person name="Sibirny A.A."/>
            <person name="Slot J.C."/>
            <person name="Stielow J.B."/>
            <person name="Sun H."/>
            <person name="Kurtzman C.P."/>
            <person name="Blackwell M."/>
            <person name="Grigoriev I.V."/>
            <person name="Jeffries T.W."/>
        </authorList>
    </citation>
    <scope>NUCLEOTIDE SEQUENCE [LARGE SCALE GENOMIC DNA]</scope>
    <source>
        <strain evidence="9">DSM 1968</strain>
    </source>
</reference>
<protein>
    <submittedName>
        <fullName evidence="8">Cytochrome P450</fullName>
    </submittedName>
</protein>
<comment type="cofactor">
    <cofactor evidence="1 5">
        <name>heme</name>
        <dbReference type="ChEBI" id="CHEBI:30413"/>
    </cofactor>
</comment>
<keyword evidence="7" id="KW-1133">Transmembrane helix</keyword>
<name>A0A1D2VLR0_9ASCO</name>
<accession>A0A1D2VLR0</accession>
<dbReference type="GO" id="GO:0005506">
    <property type="term" value="F:iron ion binding"/>
    <property type="evidence" value="ECO:0007669"/>
    <property type="project" value="InterPro"/>
</dbReference>
<dbReference type="Gene3D" id="1.10.630.10">
    <property type="entry name" value="Cytochrome P450"/>
    <property type="match status" value="1"/>
</dbReference>
<keyword evidence="6" id="KW-0503">Monooxygenase</keyword>
<dbReference type="PROSITE" id="PS00086">
    <property type="entry name" value="CYTOCHROME_P450"/>
    <property type="match status" value="1"/>
</dbReference>
<dbReference type="GO" id="GO:0020037">
    <property type="term" value="F:heme binding"/>
    <property type="evidence" value="ECO:0007669"/>
    <property type="project" value="InterPro"/>
</dbReference>
<dbReference type="Proteomes" id="UP000095038">
    <property type="component" value="Unassembled WGS sequence"/>
</dbReference>
<dbReference type="STRING" id="1344418.A0A1D2VLR0"/>
<dbReference type="RefSeq" id="XP_020048850.1">
    <property type="nucleotide sequence ID" value="XM_020189696.1"/>
</dbReference>
<dbReference type="GO" id="GO:0004497">
    <property type="term" value="F:monooxygenase activity"/>
    <property type="evidence" value="ECO:0007669"/>
    <property type="project" value="UniProtKB-KW"/>
</dbReference>
<evidence type="ECO:0000256" key="1">
    <source>
        <dbReference type="ARBA" id="ARBA00001971"/>
    </source>
</evidence>
<dbReference type="InterPro" id="IPR002403">
    <property type="entry name" value="Cyt_P450_E_grp-IV"/>
</dbReference>
<dbReference type="InterPro" id="IPR001128">
    <property type="entry name" value="Cyt_P450"/>
</dbReference>
<comment type="similarity">
    <text evidence="2 6">Belongs to the cytochrome P450 family.</text>
</comment>